<reference evidence="1" key="1">
    <citation type="journal article" date="2014" name="Front. Microbiol.">
        <title>High frequency of phylogenetically diverse reductive dehalogenase-homologous genes in deep subseafloor sedimentary metagenomes.</title>
        <authorList>
            <person name="Kawai M."/>
            <person name="Futagami T."/>
            <person name="Toyoda A."/>
            <person name="Takaki Y."/>
            <person name="Nishi S."/>
            <person name="Hori S."/>
            <person name="Arai W."/>
            <person name="Tsubouchi T."/>
            <person name="Morono Y."/>
            <person name="Uchiyama I."/>
            <person name="Ito T."/>
            <person name="Fujiyama A."/>
            <person name="Inagaki F."/>
            <person name="Takami H."/>
        </authorList>
    </citation>
    <scope>NUCLEOTIDE SEQUENCE</scope>
    <source>
        <strain evidence="1">Expedition CK06-06</strain>
    </source>
</reference>
<gene>
    <name evidence="1" type="ORF">S01H4_51017</name>
</gene>
<organism evidence="1">
    <name type="scientific">marine sediment metagenome</name>
    <dbReference type="NCBI Taxonomy" id="412755"/>
    <lineage>
        <taxon>unclassified sequences</taxon>
        <taxon>metagenomes</taxon>
        <taxon>ecological metagenomes</taxon>
    </lineage>
</organism>
<sequence length="32" mass="3777">TEILRETIPYQLESHFHSLEMAPINISMFCLI</sequence>
<dbReference type="AlphaFoldDB" id="X1CIJ0"/>
<proteinExistence type="predicted"/>
<comment type="caution">
    <text evidence="1">The sequence shown here is derived from an EMBL/GenBank/DDBJ whole genome shotgun (WGS) entry which is preliminary data.</text>
</comment>
<protein>
    <submittedName>
        <fullName evidence="1">Uncharacterized protein</fullName>
    </submittedName>
</protein>
<name>X1CIJ0_9ZZZZ</name>
<evidence type="ECO:0000313" key="1">
    <source>
        <dbReference type="EMBL" id="GAG96048.1"/>
    </source>
</evidence>
<dbReference type="EMBL" id="BART01029013">
    <property type="protein sequence ID" value="GAG96048.1"/>
    <property type="molecule type" value="Genomic_DNA"/>
</dbReference>
<feature type="non-terminal residue" evidence="1">
    <location>
        <position position="1"/>
    </location>
</feature>
<accession>X1CIJ0</accession>